<dbReference type="SMART" id="SM00388">
    <property type="entry name" value="HisKA"/>
    <property type="match status" value="1"/>
</dbReference>
<dbReference type="GeneID" id="29739815"/>
<comment type="catalytic activity">
    <reaction evidence="1">
        <text>ATP + protein L-histidine = ADP + protein N-phospho-L-histidine.</text>
        <dbReference type="EC" id="2.7.13.3"/>
    </reaction>
</comment>
<sequence>MTSFRSDFNFLILNPSGDVVTWNFYQPFQEFEGNLENQIHPSQWSWTTPDSWYSIWQEAQSPKEKTSFLKVGYQNQKKESLNLEIRVVALGNNHILLSFFTDPESSFSETPSVFLRDAELRSTIFQKSTDTILLLDPEKDLILETNQTANLHFETQSPSEILNIPFSSLLAPGFSFFEYESRKRKVLSGETPSWDAEFKTFRGRKFWGNTSFRTISTHLNRIILVQIKDITEKVNARKSILEQAETITEQEANLNAIIENLEAMIWSIDKNYELLIFNSQFQDAMQDFYHSEISPGFHVFQKELPSEVAKYWKEFYDRALSGEKFSIAGKRPNQDGTFVFSEISFHPIRNAEYEITGVSAVSVDITDKKVAEEKFKLLFERSSEPHVLYDDSGIFECNPATLKMLRCSDKKLVLGKHPIHFSAEIQADGKIEKKTMNEFESIALQKGSYTFEWVYKRFNGEDFSTEVTLIPIIINQKRVFLSVWHEITERKVYEDSLKRAKENAEAASKAKTDFLAMMSHEIRTPLNGVIGTVSLLEGTHLGEEQREYLDIIKSSGQNLLILLNDILDLSRIESGQLTLEMQPVSPEKLASEVVHLFRPMAEEKGLVIEFNVSPLVPNWIISDPYRLRQILTNLLGNSIKFTEKGKIILNVESEKFPNDKLRLLFHVKDTGIGIAEEKLELLFRAFSQVDSSTTRKYGGSGLGLTISKKLAELMKGEIIVKSKVNQGSEFTLSILTEKLEYEIPAGIQELHSKNLATTAILSIQEFGFREQIKKFCERNGFSVRIVKTAKEAIRIIGEEEKIGIFLTDLNFPDMTLPEAMDELKNRNPSLKLTIILFVEKELKDSYHLVTNGLFNRPGFKIFMMFKPILLEELSKNFEKAFPTKVPKEEKQRENEKLLSEKIPLTILLVEDNSINQKIALRLLMKLGYAADTALNGLEAIERLKERNYDLIFMDIQMPEMDGYEATYLIRKDFSKSKPVIVAMTANAMEGDKEKCLEAGMDAYIAKPIQIQDIESAIILLFQS</sequence>
<feature type="domain" description="Histidine kinase" evidence="13">
    <location>
        <begin position="517"/>
        <end position="738"/>
    </location>
</feature>
<dbReference type="CDD" id="cd00156">
    <property type="entry name" value="REC"/>
    <property type="match status" value="1"/>
</dbReference>
<dbReference type="SUPFAM" id="SSF55874">
    <property type="entry name" value="ATPase domain of HSP90 chaperone/DNA topoisomerase II/histidine kinase"/>
    <property type="match status" value="1"/>
</dbReference>
<keyword evidence="9" id="KW-0067">ATP-binding</keyword>
<evidence type="ECO:0000256" key="5">
    <source>
        <dbReference type="ARBA" id="ARBA00022679"/>
    </source>
</evidence>
<evidence type="ECO:0000256" key="6">
    <source>
        <dbReference type="ARBA" id="ARBA00022692"/>
    </source>
</evidence>
<dbReference type="SMART" id="SM00091">
    <property type="entry name" value="PAS"/>
    <property type="match status" value="3"/>
</dbReference>
<dbReference type="InterPro" id="IPR001789">
    <property type="entry name" value="Sig_transdc_resp-reg_receiver"/>
</dbReference>
<dbReference type="InterPro" id="IPR000014">
    <property type="entry name" value="PAS"/>
</dbReference>
<dbReference type="InterPro" id="IPR000700">
    <property type="entry name" value="PAS-assoc_C"/>
</dbReference>
<dbReference type="PRINTS" id="PR00344">
    <property type="entry name" value="BCTRLSENSOR"/>
</dbReference>
<feature type="domain" description="Response regulatory" evidence="14">
    <location>
        <begin position="905"/>
        <end position="1021"/>
    </location>
</feature>
<protein>
    <recommendedName>
        <fullName evidence="3">histidine kinase</fullName>
        <ecNumber evidence="3">2.7.13.3</ecNumber>
    </recommendedName>
</protein>
<dbReference type="Gene3D" id="1.10.287.130">
    <property type="match status" value="1"/>
</dbReference>
<dbReference type="Pfam" id="PF00512">
    <property type="entry name" value="HisKA"/>
    <property type="match status" value="1"/>
</dbReference>
<dbReference type="InterPro" id="IPR036097">
    <property type="entry name" value="HisK_dim/P_sf"/>
</dbReference>
<accession>A0A0E2BIZ7</accession>
<evidence type="ECO:0000256" key="12">
    <source>
        <dbReference type="PROSITE-ProRule" id="PRU00169"/>
    </source>
</evidence>
<dbReference type="RefSeq" id="WP_004460865.1">
    <property type="nucleotide sequence ID" value="NZ_AHON02000013.1"/>
</dbReference>
<dbReference type="NCBIfam" id="TIGR00229">
    <property type="entry name" value="sensory_box"/>
    <property type="match status" value="2"/>
</dbReference>
<name>A0A0E2BIZ7_9LEPT</name>
<dbReference type="InterPro" id="IPR036890">
    <property type="entry name" value="HATPase_C_sf"/>
</dbReference>
<evidence type="ECO:0000256" key="9">
    <source>
        <dbReference type="ARBA" id="ARBA00022840"/>
    </source>
</evidence>
<evidence type="ECO:0000256" key="3">
    <source>
        <dbReference type="ARBA" id="ARBA00012438"/>
    </source>
</evidence>
<comment type="subcellular location">
    <subcellularLocation>
        <location evidence="2">Membrane</location>
    </subcellularLocation>
</comment>
<dbReference type="CDD" id="cd17546">
    <property type="entry name" value="REC_hyHK_CKI1_RcsC-like"/>
    <property type="match status" value="1"/>
</dbReference>
<dbReference type="SUPFAM" id="SSF52172">
    <property type="entry name" value="CheY-like"/>
    <property type="match status" value="2"/>
</dbReference>
<dbReference type="PROSITE" id="PS50110">
    <property type="entry name" value="RESPONSE_REGULATORY"/>
    <property type="match status" value="1"/>
</dbReference>
<evidence type="ECO:0000256" key="2">
    <source>
        <dbReference type="ARBA" id="ARBA00004370"/>
    </source>
</evidence>
<dbReference type="PROSITE" id="PS50109">
    <property type="entry name" value="HIS_KIN"/>
    <property type="match status" value="1"/>
</dbReference>
<keyword evidence="17" id="KW-1185">Reference proteome</keyword>
<feature type="domain" description="PAC" evidence="15">
    <location>
        <begin position="323"/>
        <end position="377"/>
    </location>
</feature>
<dbReference type="PANTHER" id="PTHR45339">
    <property type="entry name" value="HYBRID SIGNAL TRANSDUCTION HISTIDINE KINASE J"/>
    <property type="match status" value="1"/>
</dbReference>
<dbReference type="SMART" id="SM00387">
    <property type="entry name" value="HATPase_c"/>
    <property type="match status" value="1"/>
</dbReference>
<dbReference type="EMBL" id="AHON02000013">
    <property type="protein sequence ID" value="EKO35311.1"/>
    <property type="molecule type" value="Genomic_DNA"/>
</dbReference>
<dbReference type="InterPro" id="IPR004358">
    <property type="entry name" value="Sig_transdc_His_kin-like_C"/>
</dbReference>
<dbReference type="CDD" id="cd00082">
    <property type="entry name" value="HisKA"/>
    <property type="match status" value="1"/>
</dbReference>
<keyword evidence="10" id="KW-1133">Transmembrane helix</keyword>
<dbReference type="FunFam" id="3.30.565.10:FF:000010">
    <property type="entry name" value="Sensor histidine kinase RcsC"/>
    <property type="match status" value="1"/>
</dbReference>
<reference evidence="16" key="1">
    <citation type="submission" date="2012-10" db="EMBL/GenBank/DDBJ databases">
        <authorList>
            <person name="Harkins D.M."/>
            <person name="Durkin A.S."/>
            <person name="Brinkac L.M."/>
            <person name="Haft D.H."/>
            <person name="Selengut J.D."/>
            <person name="Sanka R."/>
            <person name="DePew J."/>
            <person name="Purushe J."/>
            <person name="Matthias M.A."/>
            <person name="Vinetz J.M."/>
            <person name="Sutton G.G."/>
            <person name="Nierman W.C."/>
            <person name="Fouts D.E."/>
        </authorList>
    </citation>
    <scope>NUCLEOTIDE SEQUENCE [LARGE SCALE GENOMIC DNA]</scope>
    <source>
        <strain evidence="16">MOR084</strain>
    </source>
</reference>
<evidence type="ECO:0000256" key="10">
    <source>
        <dbReference type="ARBA" id="ARBA00022989"/>
    </source>
</evidence>
<evidence type="ECO:0000256" key="11">
    <source>
        <dbReference type="ARBA" id="ARBA00023136"/>
    </source>
</evidence>
<dbReference type="InterPro" id="IPR011006">
    <property type="entry name" value="CheY-like_superfamily"/>
</dbReference>
<dbReference type="Gene3D" id="3.30.450.20">
    <property type="entry name" value="PAS domain"/>
    <property type="match status" value="3"/>
</dbReference>
<dbReference type="GO" id="GO:0000155">
    <property type="term" value="F:phosphorelay sensor kinase activity"/>
    <property type="evidence" value="ECO:0007669"/>
    <property type="project" value="InterPro"/>
</dbReference>
<dbReference type="Pfam" id="PF00072">
    <property type="entry name" value="Response_reg"/>
    <property type="match status" value="1"/>
</dbReference>
<dbReference type="InterPro" id="IPR003594">
    <property type="entry name" value="HATPase_dom"/>
</dbReference>
<dbReference type="InterPro" id="IPR003661">
    <property type="entry name" value="HisK_dim/P_dom"/>
</dbReference>
<evidence type="ECO:0000256" key="4">
    <source>
        <dbReference type="ARBA" id="ARBA00022553"/>
    </source>
</evidence>
<dbReference type="AlphaFoldDB" id="A0A0E2BIZ7"/>
<feature type="modified residue" description="4-aspartylphosphate" evidence="12">
    <location>
        <position position="954"/>
    </location>
</feature>
<keyword evidence="11" id="KW-0472">Membrane</keyword>
<keyword evidence="6" id="KW-0812">Transmembrane</keyword>
<evidence type="ECO:0000256" key="1">
    <source>
        <dbReference type="ARBA" id="ARBA00000085"/>
    </source>
</evidence>
<dbReference type="PANTHER" id="PTHR45339:SF3">
    <property type="entry name" value="HISTIDINE KINASE"/>
    <property type="match status" value="1"/>
</dbReference>
<organism evidence="16 17">
    <name type="scientific">Leptospira santarosai str. MOR084</name>
    <dbReference type="NCBI Taxonomy" id="1049984"/>
    <lineage>
        <taxon>Bacteria</taxon>
        <taxon>Pseudomonadati</taxon>
        <taxon>Spirochaetota</taxon>
        <taxon>Spirochaetia</taxon>
        <taxon>Leptospirales</taxon>
        <taxon>Leptospiraceae</taxon>
        <taxon>Leptospira</taxon>
    </lineage>
</organism>
<dbReference type="InterPro" id="IPR005467">
    <property type="entry name" value="His_kinase_dom"/>
</dbReference>
<evidence type="ECO:0000313" key="16">
    <source>
        <dbReference type="EMBL" id="EKO35311.1"/>
    </source>
</evidence>
<dbReference type="Gene3D" id="3.40.50.2300">
    <property type="match status" value="2"/>
</dbReference>
<dbReference type="PROSITE" id="PS50113">
    <property type="entry name" value="PAC"/>
    <property type="match status" value="1"/>
</dbReference>
<dbReference type="EC" id="2.7.13.3" evidence="3"/>
<dbReference type="SUPFAM" id="SSF47384">
    <property type="entry name" value="Homodimeric domain of signal transducing histidine kinase"/>
    <property type="match status" value="1"/>
</dbReference>
<evidence type="ECO:0000313" key="17">
    <source>
        <dbReference type="Proteomes" id="UP000006329"/>
    </source>
</evidence>
<keyword evidence="7" id="KW-0547">Nucleotide-binding</keyword>
<dbReference type="CDD" id="cd16922">
    <property type="entry name" value="HATPase_EvgS-ArcB-TorS-like"/>
    <property type="match status" value="1"/>
</dbReference>
<evidence type="ECO:0000256" key="7">
    <source>
        <dbReference type="ARBA" id="ARBA00022741"/>
    </source>
</evidence>
<dbReference type="FunFam" id="1.10.287.130:FF:000004">
    <property type="entry name" value="Ethylene receptor 1"/>
    <property type="match status" value="1"/>
</dbReference>
<dbReference type="InterPro" id="IPR035965">
    <property type="entry name" value="PAS-like_dom_sf"/>
</dbReference>
<dbReference type="Proteomes" id="UP000006329">
    <property type="component" value="Unassembled WGS sequence"/>
</dbReference>
<dbReference type="Pfam" id="PF02518">
    <property type="entry name" value="HATPase_c"/>
    <property type="match status" value="1"/>
</dbReference>
<evidence type="ECO:0000259" key="13">
    <source>
        <dbReference type="PROSITE" id="PS50109"/>
    </source>
</evidence>
<gene>
    <name evidence="16" type="ORF">LEP1GSC179_1286</name>
</gene>
<comment type="caution">
    <text evidence="16">The sequence shown here is derived from an EMBL/GenBank/DDBJ whole genome shotgun (WGS) entry which is preliminary data.</text>
</comment>
<dbReference type="SMART" id="SM00448">
    <property type="entry name" value="REC"/>
    <property type="match status" value="1"/>
</dbReference>
<keyword evidence="4 12" id="KW-0597">Phosphoprotein</keyword>
<dbReference type="Pfam" id="PF13426">
    <property type="entry name" value="PAS_9"/>
    <property type="match status" value="3"/>
</dbReference>
<evidence type="ECO:0000259" key="14">
    <source>
        <dbReference type="PROSITE" id="PS50110"/>
    </source>
</evidence>
<evidence type="ECO:0000256" key="8">
    <source>
        <dbReference type="ARBA" id="ARBA00022777"/>
    </source>
</evidence>
<dbReference type="Gene3D" id="3.30.565.10">
    <property type="entry name" value="Histidine kinase-like ATPase, C-terminal domain"/>
    <property type="match status" value="1"/>
</dbReference>
<dbReference type="GO" id="GO:0016020">
    <property type="term" value="C:membrane"/>
    <property type="evidence" value="ECO:0007669"/>
    <property type="project" value="UniProtKB-SubCell"/>
</dbReference>
<proteinExistence type="predicted"/>
<keyword evidence="5" id="KW-0808">Transferase</keyword>
<dbReference type="SUPFAM" id="SSF55785">
    <property type="entry name" value="PYP-like sensor domain (PAS domain)"/>
    <property type="match status" value="3"/>
</dbReference>
<evidence type="ECO:0000259" key="15">
    <source>
        <dbReference type="PROSITE" id="PS50113"/>
    </source>
</evidence>
<keyword evidence="8" id="KW-0418">Kinase</keyword>
<dbReference type="GO" id="GO:0005524">
    <property type="term" value="F:ATP binding"/>
    <property type="evidence" value="ECO:0007669"/>
    <property type="project" value="UniProtKB-KW"/>
</dbReference>